<evidence type="ECO:0000313" key="1">
    <source>
        <dbReference type="EMBL" id="MDC7718909.1"/>
    </source>
</evidence>
<keyword evidence="2" id="KW-1185">Reference proteome</keyword>
<gene>
    <name evidence="1" type="ORF">PQU95_17035</name>
</gene>
<name>A0ABT5J4B9_9NEIS</name>
<proteinExistence type="predicted"/>
<sequence>MNAPTSLRDLPQGKLFRQGDVFVLFGELFGRGYANGLINEARAAGMTIIGLTVGRREADNSLRPLNAEELAEAEARIGGKVINVPLMAGFDLDAPAGEPTPTELLSVLTLKNWQDEKLDWAQIERCREAGVARFKNSVAEVMAQLEPLVADGSNVFFAHTMAGGIPKVKVFLAIANRIYKGRGDRFMSSRALLDSDLGKLILMNFDEVTANTFQYLIDGSAALRQRLEASGGQVRYTAYGYHGTEILIDGQYQWQTYSNYTQGGAKKRLEDHARTAWQQGVKATVFNCPEIRTNSSDIFVGVELSLFPLLKALRQEAPGEWAEAQWAACHALLQDGYSIDDLLAQIEAYNTDATMLAFRDFAAWPMDNSPALAEVMIGTSDDITSKHKERSALVTDHLSALVLEGTGPLMFGEAANPAGPVLWLNHDIIAKQLAKLHG</sequence>
<evidence type="ECO:0000313" key="2">
    <source>
        <dbReference type="Proteomes" id="UP001219956"/>
    </source>
</evidence>
<dbReference type="Pfam" id="PF22046">
    <property type="entry name" value="FabMG"/>
    <property type="match status" value="1"/>
</dbReference>
<dbReference type="Proteomes" id="UP001219956">
    <property type="component" value="Unassembled WGS sequence"/>
</dbReference>
<dbReference type="EMBL" id="JAQQLF010000027">
    <property type="protein sequence ID" value="MDC7718909.1"/>
    <property type="molecule type" value="Genomic_DNA"/>
</dbReference>
<comment type="caution">
    <text evidence="1">The sequence shown here is derived from an EMBL/GenBank/DDBJ whole genome shotgun (WGS) entry which is preliminary data.</text>
</comment>
<protein>
    <submittedName>
        <fullName evidence="1">Uncharacterized protein</fullName>
    </submittedName>
</protein>
<organism evidence="1 2">
    <name type="scientific">Vogesella aquatica</name>
    <dbReference type="NCBI Taxonomy" id="2984206"/>
    <lineage>
        <taxon>Bacteria</taxon>
        <taxon>Pseudomonadati</taxon>
        <taxon>Pseudomonadota</taxon>
        <taxon>Betaproteobacteria</taxon>
        <taxon>Neisseriales</taxon>
        <taxon>Chromobacteriaceae</taxon>
        <taxon>Vogesella</taxon>
    </lineage>
</organism>
<dbReference type="InterPro" id="IPR053909">
    <property type="entry name" value="FabMG"/>
</dbReference>
<dbReference type="RefSeq" id="WP_272753117.1">
    <property type="nucleotide sequence ID" value="NZ_JAQQLF010000027.1"/>
</dbReference>
<accession>A0ABT5J4B9</accession>
<reference evidence="1 2" key="1">
    <citation type="submission" date="2023-01" db="EMBL/GenBank/DDBJ databases">
        <title>Novel species of the genus Vogesella isolated from rivers.</title>
        <authorList>
            <person name="Lu H."/>
        </authorList>
    </citation>
    <scope>NUCLEOTIDE SEQUENCE [LARGE SCALE GENOMIC DNA]</scope>
    <source>
        <strain evidence="1 2">DC21W</strain>
    </source>
</reference>